<evidence type="ECO:0000256" key="1">
    <source>
        <dbReference type="SAM" id="Phobius"/>
    </source>
</evidence>
<feature type="transmembrane region" description="Helical" evidence="1">
    <location>
        <begin position="7"/>
        <end position="27"/>
    </location>
</feature>
<dbReference type="Proteomes" id="UP001338125">
    <property type="component" value="Unassembled WGS sequence"/>
</dbReference>
<feature type="transmembrane region" description="Helical" evidence="1">
    <location>
        <begin position="189"/>
        <end position="210"/>
    </location>
</feature>
<protein>
    <submittedName>
        <fullName evidence="2">SUR7 family protein FMP45</fullName>
    </submittedName>
</protein>
<dbReference type="PANTHER" id="PTHR36414:SF1">
    <property type="entry name" value="PROTEIN SUR7"/>
    <property type="match status" value="1"/>
</dbReference>
<dbReference type="PANTHER" id="PTHR36414">
    <property type="entry name" value="PROTEIN SUR7"/>
    <property type="match status" value="1"/>
</dbReference>
<evidence type="ECO:0000313" key="2">
    <source>
        <dbReference type="EMBL" id="KAK5991087.1"/>
    </source>
</evidence>
<comment type="caution">
    <text evidence="2">The sequence shown here is derived from an EMBL/GenBank/DDBJ whole genome shotgun (WGS) entry which is preliminary data.</text>
</comment>
<reference evidence="2 3" key="1">
    <citation type="submission" date="2024-01" db="EMBL/GenBank/DDBJ databases">
        <title>Complete genome of Cladobotryum mycophilum ATHUM6906.</title>
        <authorList>
            <person name="Christinaki A.C."/>
            <person name="Myridakis A.I."/>
            <person name="Kouvelis V.N."/>
        </authorList>
    </citation>
    <scope>NUCLEOTIDE SEQUENCE [LARGE SCALE GENOMIC DNA]</scope>
    <source>
        <strain evidence="2 3">ATHUM6906</strain>
    </source>
</reference>
<evidence type="ECO:0000313" key="3">
    <source>
        <dbReference type="Proteomes" id="UP001338125"/>
    </source>
</evidence>
<dbReference type="Pfam" id="PF06687">
    <property type="entry name" value="SUR7"/>
    <property type="match status" value="1"/>
</dbReference>
<keyword evidence="3" id="KW-1185">Reference proteome</keyword>
<feature type="transmembrane region" description="Helical" evidence="1">
    <location>
        <begin position="114"/>
        <end position="137"/>
    </location>
</feature>
<sequence>MPKNGLLGISGLVLLATSILFLFFIILPGVTDSTPFGKTYFLRADTSGITGARAVSQWTYFYICGDGNKDCGGAHAAIPFGYAWDGRAQNAPDSLIGSYGGHTTSKEYYYLWRFGWVFILITLFFEVLAFFASFVACCGRLGAAVAFLISSFALFCFSIAAALTTVTFVKARDQFRDNDRSAKVGVWSFGFLWGGYAALLISVILFALGMRKDRGVGVGRSYSTRSRSLDGRRVKDEYS</sequence>
<dbReference type="Gene3D" id="1.20.140.150">
    <property type="match status" value="1"/>
</dbReference>
<proteinExistence type="predicted"/>
<gene>
    <name evidence="2" type="ORF">PT974_09364</name>
</gene>
<name>A0ABR0SFY0_9HYPO</name>
<keyword evidence="1" id="KW-0812">Transmembrane</keyword>
<feature type="transmembrane region" description="Helical" evidence="1">
    <location>
        <begin position="144"/>
        <end position="169"/>
    </location>
</feature>
<accession>A0ABR0SFY0</accession>
<keyword evidence="1" id="KW-1133">Transmembrane helix</keyword>
<dbReference type="EMBL" id="JAVFKD010000014">
    <property type="protein sequence ID" value="KAK5991087.1"/>
    <property type="molecule type" value="Genomic_DNA"/>
</dbReference>
<keyword evidence="1" id="KW-0472">Membrane</keyword>
<organism evidence="2 3">
    <name type="scientific">Cladobotryum mycophilum</name>
    <dbReference type="NCBI Taxonomy" id="491253"/>
    <lineage>
        <taxon>Eukaryota</taxon>
        <taxon>Fungi</taxon>
        <taxon>Dikarya</taxon>
        <taxon>Ascomycota</taxon>
        <taxon>Pezizomycotina</taxon>
        <taxon>Sordariomycetes</taxon>
        <taxon>Hypocreomycetidae</taxon>
        <taxon>Hypocreales</taxon>
        <taxon>Hypocreaceae</taxon>
        <taxon>Cladobotryum</taxon>
    </lineage>
</organism>
<dbReference type="InterPro" id="IPR009571">
    <property type="entry name" value="SUR7/Rim9-like_fungi"/>
</dbReference>